<evidence type="ECO:0000313" key="4">
    <source>
        <dbReference type="Proteomes" id="UP000290189"/>
    </source>
</evidence>
<evidence type="ECO:0000313" key="3">
    <source>
        <dbReference type="Proteomes" id="UP000039324"/>
    </source>
</evidence>
<name>A0A0G4J520_PLABS</name>
<keyword evidence="2" id="KW-0496">Mitochondrion</keyword>
<protein>
    <submittedName>
        <fullName evidence="1">Uncharacterized protein</fullName>
    </submittedName>
</protein>
<dbReference type="Proteomes" id="UP000290189">
    <property type="component" value="Unassembled WGS sequence"/>
</dbReference>
<accession>A0A0G4J520</accession>
<reference evidence="2 4" key="2">
    <citation type="submission" date="2018-03" db="EMBL/GenBank/DDBJ databases">
        <authorList>
            <person name="Fogelqvist J."/>
        </authorList>
    </citation>
    <scope>NUCLEOTIDE SEQUENCE [LARGE SCALE GENOMIC DNA]</scope>
</reference>
<proteinExistence type="predicted"/>
<sequence length="94" mass="10726">MLLRMASHRCQIRFLTKRPSLDDVLADPAFKTMTSEERAALLTPPPPRIDPKHQAVVHSALDLESKQRQNAARDAARQRYLQYLGNVMESTEPE</sequence>
<dbReference type="EMBL" id="CDSF01000133">
    <property type="protein sequence ID" value="CEP02635.1"/>
    <property type="molecule type" value="Genomic_DNA"/>
</dbReference>
<evidence type="ECO:0000313" key="2">
    <source>
        <dbReference type="EMBL" id="SPQ94763.1"/>
    </source>
</evidence>
<dbReference type="AlphaFoldDB" id="A0A0G4J520"/>
<organism evidence="1 3">
    <name type="scientific">Plasmodiophora brassicae</name>
    <name type="common">Clubroot disease agent</name>
    <dbReference type="NCBI Taxonomy" id="37360"/>
    <lineage>
        <taxon>Eukaryota</taxon>
        <taxon>Sar</taxon>
        <taxon>Rhizaria</taxon>
        <taxon>Endomyxa</taxon>
        <taxon>Phytomyxea</taxon>
        <taxon>Plasmodiophorida</taxon>
        <taxon>Plasmodiophoridae</taxon>
        <taxon>Plasmodiophora</taxon>
    </lineage>
</organism>
<gene>
    <name evidence="1" type="ORF">PBRA_002602</name>
    <name evidence="2" type="ORF">PLBR_LOCUS1978</name>
</gene>
<reference evidence="1 3" key="1">
    <citation type="submission" date="2015-02" db="EMBL/GenBank/DDBJ databases">
        <authorList>
            <person name="Chooi Y.-H."/>
        </authorList>
    </citation>
    <scope>NUCLEOTIDE SEQUENCE [LARGE SCALE GENOMIC DNA]</scope>
    <source>
        <strain evidence="1">E3</strain>
    </source>
</reference>
<keyword evidence="3" id="KW-1185">Reference proteome</keyword>
<geneLocation type="mitochondrion" evidence="2"/>
<evidence type="ECO:0000313" key="1">
    <source>
        <dbReference type="EMBL" id="CEP02635.1"/>
    </source>
</evidence>
<dbReference type="Proteomes" id="UP000039324">
    <property type="component" value="Unassembled WGS sequence"/>
</dbReference>
<dbReference type="EMBL" id="OVEO01000003">
    <property type="protein sequence ID" value="SPQ94763.1"/>
    <property type="molecule type" value="Genomic_DNA"/>
</dbReference>